<reference evidence="1" key="1">
    <citation type="submission" date="2011-04" db="EMBL/GenBank/DDBJ databases">
        <title>Evolution of plant cell wall degrading machinery underlies the functional diversity of forest fungi.</title>
        <authorList>
            <consortium name="US DOE Joint Genome Institute (JGI-PGF)"/>
            <person name="Eastwood D.C."/>
            <person name="Floudas D."/>
            <person name="Binder M."/>
            <person name="Majcherczyk A."/>
            <person name="Schneider P."/>
            <person name="Aerts A."/>
            <person name="Asiegbu F.O."/>
            <person name="Baker S.E."/>
            <person name="Barry K."/>
            <person name="Bendiksby M."/>
            <person name="Blumentritt M."/>
            <person name="Coutinho P.M."/>
            <person name="Cullen D."/>
            <person name="Cullen D."/>
            <person name="Gathman A."/>
            <person name="Goodell B."/>
            <person name="Henrissat B."/>
            <person name="Ihrmark K."/>
            <person name="Kauserud H."/>
            <person name="Kohler A."/>
            <person name="LaButti K."/>
            <person name="Lapidus A."/>
            <person name="Lavin J.L."/>
            <person name="Lee Y.-H."/>
            <person name="Lindquist E."/>
            <person name="Lilly W."/>
            <person name="Lucas S."/>
            <person name="Morin E."/>
            <person name="Murat C."/>
            <person name="Oguiza J.A."/>
            <person name="Park J."/>
            <person name="Pisabarro A.G."/>
            <person name="Riley R."/>
            <person name="Rosling A."/>
            <person name="Salamov A."/>
            <person name="Schmidt O."/>
            <person name="Schmutz J."/>
            <person name="Skrede I."/>
            <person name="Stenlid J."/>
            <person name="Wiebenga A."/>
            <person name="Xie X."/>
            <person name="Kues U."/>
            <person name="Hibbett D.S."/>
            <person name="Hoffmeister D."/>
            <person name="Hogberg N."/>
            <person name="Martin F."/>
            <person name="Grigoriev I.V."/>
            <person name="Watkinson S.C."/>
        </authorList>
    </citation>
    <scope>NUCLEOTIDE SEQUENCE</scope>
    <source>
        <strain evidence="1">S7.9</strain>
    </source>
</reference>
<dbReference type="RefSeq" id="XP_007315126.1">
    <property type="nucleotide sequence ID" value="XM_007315064.1"/>
</dbReference>
<dbReference type="GO" id="GO:0016020">
    <property type="term" value="C:membrane"/>
    <property type="evidence" value="ECO:0007669"/>
    <property type="project" value="InterPro"/>
</dbReference>
<dbReference type="GeneID" id="18821688"/>
<dbReference type="Proteomes" id="UP000008064">
    <property type="component" value="Unassembled WGS sequence"/>
</dbReference>
<name>F8NKI3_SERL9</name>
<dbReference type="Pfam" id="PF08015">
    <property type="entry name" value="Pheromone"/>
    <property type="match status" value="1"/>
</dbReference>
<dbReference type="EMBL" id="GL945430">
    <property type="protein sequence ID" value="EGO28927.1"/>
    <property type="molecule type" value="Genomic_DNA"/>
</dbReference>
<proteinExistence type="predicted"/>
<dbReference type="InterPro" id="IPR012597">
    <property type="entry name" value="Pheromone"/>
</dbReference>
<accession>F8NKI3</accession>
<dbReference type="KEGG" id="sla:SERLADRAFT_491514"/>
<gene>
    <name evidence="1" type="primary">Slphb3.1</name>
    <name evidence="1" type="ORF">SERLADRAFT_491514</name>
</gene>
<organism>
    <name type="scientific">Serpula lacrymans var. lacrymans (strain S7.9)</name>
    <name type="common">Dry rot fungus</name>
    <dbReference type="NCBI Taxonomy" id="578457"/>
    <lineage>
        <taxon>Eukaryota</taxon>
        <taxon>Fungi</taxon>
        <taxon>Dikarya</taxon>
        <taxon>Basidiomycota</taxon>
        <taxon>Agaricomycotina</taxon>
        <taxon>Agaricomycetes</taxon>
        <taxon>Agaricomycetidae</taxon>
        <taxon>Boletales</taxon>
        <taxon>Coniophorineae</taxon>
        <taxon>Serpulaceae</taxon>
        <taxon>Serpula</taxon>
    </lineage>
</organism>
<dbReference type="HOGENOM" id="CLU_3051872_0_0_1"/>
<dbReference type="GO" id="GO:0000772">
    <property type="term" value="F:mating pheromone activity"/>
    <property type="evidence" value="ECO:0007669"/>
    <property type="project" value="InterPro"/>
</dbReference>
<evidence type="ECO:0000313" key="1">
    <source>
        <dbReference type="EMBL" id="EGO28927.1"/>
    </source>
</evidence>
<protein>
    <submittedName>
        <fullName evidence="1">Mating type pheromone</fullName>
    </submittedName>
</protein>
<dbReference type="AlphaFoldDB" id="F8NKI3"/>
<sequence>MDSFTVIEFTTTHQITTTDSPSLTTSQSEDASVMVNFEHDNNGSSGVGWFCVIA</sequence>